<name>A0A0F9UTV0_9ZZZZ</name>
<dbReference type="AlphaFoldDB" id="A0A0F9UTV0"/>
<comment type="caution">
    <text evidence="1">The sequence shown here is derived from an EMBL/GenBank/DDBJ whole genome shotgun (WGS) entry which is preliminary data.</text>
</comment>
<sequence length="430" mass="47728">MTRYEEMKAAGVMPISFWLYGGSWDEGALAQWKDLGCSVVMTPHSYYPPAPIEPSLKMLDDIHEAGMKAIFCDGRVTFGPDAVKRGGAAMRKRIKEAVRDFGHHPGMLGFHAGDEPTTGLTESAVQTLKLHREVAPHLSTFLNFGPYSRGVEGWIGEPDYSAFLDRVCRDGKPEYLIHDVYWQMAPGDGSINGYFGSIKMYSDAARRHGIDWMVSPLACGHFTYRCPTEDDFRWQVGTALAHGAKGLCWFLLGIGMGYQNYRISPIDEHGERTETFTWVSRINRTTQALYGPLVMTLTLKNVWHQGHVYGGFEPFHDSHLLKWAKCPNPLILSEFVDPDGREYFSVCNNSQTESCQAVLAFRGRPTIYQASGGGESPAKVQTKGDITGTFAWLAPGQITFYRIDYAGKRPKVPHISAGVGPGEQVLTGTV</sequence>
<dbReference type="Gene3D" id="3.20.20.80">
    <property type="entry name" value="Glycosidases"/>
    <property type="match status" value="1"/>
</dbReference>
<gene>
    <name evidence="1" type="ORF">LCGC14_0181930</name>
</gene>
<protein>
    <submittedName>
        <fullName evidence="1">Uncharacterized protein</fullName>
    </submittedName>
</protein>
<proteinExistence type="predicted"/>
<reference evidence="1" key="1">
    <citation type="journal article" date="2015" name="Nature">
        <title>Complex archaea that bridge the gap between prokaryotes and eukaryotes.</title>
        <authorList>
            <person name="Spang A."/>
            <person name="Saw J.H."/>
            <person name="Jorgensen S.L."/>
            <person name="Zaremba-Niedzwiedzka K."/>
            <person name="Martijn J."/>
            <person name="Lind A.E."/>
            <person name="van Eijk R."/>
            <person name="Schleper C."/>
            <person name="Guy L."/>
            <person name="Ettema T.J."/>
        </authorList>
    </citation>
    <scope>NUCLEOTIDE SEQUENCE</scope>
</reference>
<dbReference type="EMBL" id="LAZR01000073">
    <property type="protein sequence ID" value="KKN95124.1"/>
    <property type="molecule type" value="Genomic_DNA"/>
</dbReference>
<dbReference type="SUPFAM" id="SSF51445">
    <property type="entry name" value="(Trans)glycosidases"/>
    <property type="match status" value="1"/>
</dbReference>
<evidence type="ECO:0000313" key="1">
    <source>
        <dbReference type="EMBL" id="KKN95124.1"/>
    </source>
</evidence>
<organism evidence="1">
    <name type="scientific">marine sediment metagenome</name>
    <dbReference type="NCBI Taxonomy" id="412755"/>
    <lineage>
        <taxon>unclassified sequences</taxon>
        <taxon>metagenomes</taxon>
        <taxon>ecological metagenomes</taxon>
    </lineage>
</organism>
<dbReference type="InterPro" id="IPR017853">
    <property type="entry name" value="GH"/>
</dbReference>
<accession>A0A0F9UTV0</accession>